<organism evidence="1 2">
    <name type="scientific">Phytophthora ramorum</name>
    <name type="common">Sudden oak death agent</name>
    <dbReference type="NCBI Taxonomy" id="164328"/>
    <lineage>
        <taxon>Eukaryota</taxon>
        <taxon>Sar</taxon>
        <taxon>Stramenopiles</taxon>
        <taxon>Oomycota</taxon>
        <taxon>Peronosporomycetes</taxon>
        <taxon>Peronosporales</taxon>
        <taxon>Peronosporaceae</taxon>
        <taxon>Phytophthora</taxon>
    </lineage>
</organism>
<dbReference type="VEuPathDB" id="FungiDB:KRP22_5335"/>
<dbReference type="InterPro" id="IPR052634">
    <property type="entry name" value="Sperm_flagellar-bone_growth"/>
</dbReference>
<dbReference type="PANTHER" id="PTHR14919:SF0">
    <property type="entry name" value="SPERM FLAGELLAR PROTEIN 2"/>
    <property type="match status" value="1"/>
</dbReference>
<accession>H3HBP7</accession>
<dbReference type="InParanoid" id="H3HBP7"/>
<dbReference type="PANTHER" id="PTHR14919">
    <property type="entry name" value="KPL2-RELATED"/>
    <property type="match status" value="1"/>
</dbReference>
<protein>
    <submittedName>
        <fullName evidence="1">Uncharacterized protein</fullName>
    </submittedName>
</protein>
<dbReference type="EMBL" id="DS566013">
    <property type="status" value="NOT_ANNOTATED_CDS"/>
    <property type="molecule type" value="Genomic_DNA"/>
</dbReference>
<dbReference type="VEuPathDB" id="FungiDB:KRP23_5956"/>
<dbReference type="eggNOG" id="ENOG502QR7Y">
    <property type="taxonomic scope" value="Eukaryota"/>
</dbReference>
<proteinExistence type="predicted"/>
<dbReference type="Proteomes" id="UP000005238">
    <property type="component" value="Unassembled WGS sequence"/>
</dbReference>
<dbReference type="AlphaFoldDB" id="H3HBP7"/>
<evidence type="ECO:0000313" key="2">
    <source>
        <dbReference type="Proteomes" id="UP000005238"/>
    </source>
</evidence>
<reference evidence="1" key="2">
    <citation type="submission" date="2015-06" db="UniProtKB">
        <authorList>
            <consortium name="EnsemblProtists"/>
        </authorList>
    </citation>
    <scope>IDENTIFICATION</scope>
    <source>
        <strain evidence="1">Pr102</strain>
    </source>
</reference>
<name>H3HBP7_PHYRM</name>
<reference evidence="2" key="1">
    <citation type="journal article" date="2006" name="Science">
        <title>Phytophthora genome sequences uncover evolutionary origins and mechanisms of pathogenesis.</title>
        <authorList>
            <person name="Tyler B.M."/>
            <person name="Tripathy S."/>
            <person name="Zhang X."/>
            <person name="Dehal P."/>
            <person name="Jiang R.H."/>
            <person name="Aerts A."/>
            <person name="Arredondo F.D."/>
            <person name="Baxter L."/>
            <person name="Bensasson D."/>
            <person name="Beynon J.L."/>
            <person name="Chapman J."/>
            <person name="Damasceno C.M."/>
            <person name="Dorrance A.E."/>
            <person name="Dou D."/>
            <person name="Dickerman A.W."/>
            <person name="Dubchak I.L."/>
            <person name="Garbelotto M."/>
            <person name="Gijzen M."/>
            <person name="Gordon S.G."/>
            <person name="Govers F."/>
            <person name="Grunwald N.J."/>
            <person name="Huang W."/>
            <person name="Ivors K.L."/>
            <person name="Jones R.W."/>
            <person name="Kamoun S."/>
            <person name="Krampis K."/>
            <person name="Lamour K.H."/>
            <person name="Lee M.K."/>
            <person name="McDonald W.H."/>
            <person name="Medina M."/>
            <person name="Meijer H.J."/>
            <person name="Nordberg E.K."/>
            <person name="Maclean D.J."/>
            <person name="Ospina-Giraldo M.D."/>
            <person name="Morris P.F."/>
            <person name="Phuntumart V."/>
            <person name="Putnam N.H."/>
            <person name="Rash S."/>
            <person name="Rose J.K."/>
            <person name="Sakihama Y."/>
            <person name="Salamov A.A."/>
            <person name="Savidor A."/>
            <person name="Scheuring C.F."/>
            <person name="Smith B.M."/>
            <person name="Sobral B.W."/>
            <person name="Terry A."/>
            <person name="Torto-Alalibo T.A."/>
            <person name="Win J."/>
            <person name="Xu Z."/>
            <person name="Zhang H."/>
            <person name="Grigoriev I.V."/>
            <person name="Rokhsar D.S."/>
            <person name="Boore J.L."/>
        </authorList>
    </citation>
    <scope>NUCLEOTIDE SEQUENCE [LARGE SCALE GENOMIC DNA]</scope>
    <source>
        <strain evidence="2">Pr102</strain>
    </source>
</reference>
<dbReference type="STRING" id="164328.H3HBP7"/>
<sequence length="256" mass="29101">MWNDMEVEYISTMKTSFALLREQRHRTTERARLMTSEFCEFIRRPDQKQEIVNLFQKLFNEVVDEMRFDDLTKLELHARADVLQDELGALVEANSADNDEELNSMKGKAKASVPAVVPQASTATSNDDALTESLTMNELLAEYGHVLQRAGNSHAGDFCKINLLRGIKYEHDLMQRRVRFLQESTEKSCDEITRSMRSVEITLRDVLEDRKGREQVAIAALVEHIRVSIEAEVALPSFIDISALATTNLARCAAYC</sequence>
<evidence type="ECO:0000313" key="1">
    <source>
        <dbReference type="EnsemblProtists" id="Phyra94374"/>
    </source>
</evidence>
<keyword evidence="2" id="KW-1185">Reference proteome</keyword>
<dbReference type="EnsemblProtists" id="Phyra94374">
    <property type="protein sequence ID" value="Phyra94374"/>
    <property type="gene ID" value="Phyra94374"/>
</dbReference>
<dbReference type="HOGENOM" id="CLU_074255_0_0_1"/>